<dbReference type="OrthoDB" id="9181701at2"/>
<dbReference type="AlphaFoldDB" id="R8AVY9"/>
<dbReference type="Proteomes" id="UP000014012">
    <property type="component" value="Unassembled WGS sequence"/>
</dbReference>
<gene>
    <name evidence="1" type="ORF">PLESHI_00160</name>
</gene>
<accession>R8AVY9</accession>
<evidence type="ECO:0000313" key="1">
    <source>
        <dbReference type="EMBL" id="EON90495.1"/>
    </source>
</evidence>
<dbReference type="EMBL" id="AQQO01000010">
    <property type="protein sequence ID" value="EON90495.1"/>
    <property type="molecule type" value="Genomic_DNA"/>
</dbReference>
<dbReference type="RefSeq" id="WP_010861672.1">
    <property type="nucleotide sequence ID" value="NZ_KB944507.1"/>
</dbReference>
<evidence type="ECO:0000313" key="2">
    <source>
        <dbReference type="Proteomes" id="UP000014012"/>
    </source>
</evidence>
<protein>
    <submittedName>
        <fullName evidence="1">Uncharacterized protein</fullName>
    </submittedName>
</protein>
<reference evidence="1 2" key="1">
    <citation type="journal article" date="2013" name="Genome Announc.">
        <title>Genome Sequence of Plesiomonas shigelloides Strain 302-73 (Serotype O1).</title>
        <authorList>
            <person name="Pique N."/>
            <person name="Aquilini E."/>
            <person name="Alioto T."/>
            <person name="Minana-Galbis D."/>
            <person name="Tomas J.M."/>
        </authorList>
    </citation>
    <scope>NUCLEOTIDE SEQUENCE [LARGE SCALE GENOMIC DNA]</scope>
    <source>
        <strain evidence="1 2">302-73</strain>
    </source>
</reference>
<proteinExistence type="predicted"/>
<comment type="caution">
    <text evidence="1">The sequence shown here is derived from an EMBL/GenBank/DDBJ whole genome shotgun (WGS) entry which is preliminary data.</text>
</comment>
<organism evidence="1 2">
    <name type="scientific">Plesiomonas shigelloides 302-73</name>
    <dbReference type="NCBI Taxonomy" id="1315976"/>
    <lineage>
        <taxon>Bacteria</taxon>
        <taxon>Pseudomonadati</taxon>
        <taxon>Pseudomonadota</taxon>
        <taxon>Gammaproteobacteria</taxon>
        <taxon>Enterobacterales</taxon>
        <taxon>Enterobacteriaceae</taxon>
        <taxon>Plesiomonas</taxon>
    </lineage>
</organism>
<sequence>MEELVQKLASIDELETWKKHCQGHSNQDKKAAFERAQSLWIIRKVSENTLYLHPDVISDLKKQNWLPNDLQKRMIWASVLASAEGSDSRQRFKSIKADLLKKYGRDWWEDVYRRQKSAFAAKERIRKQTASNGSSVNMLTAKTHLFAEIARDQIHAALSMIPKL</sequence>
<name>R8AVY9_PLESH</name>
<keyword evidence="2" id="KW-1185">Reference proteome</keyword>
<dbReference type="HOGENOM" id="CLU_1610086_0_0_6"/>